<keyword evidence="4" id="KW-1185">Reference proteome</keyword>
<keyword evidence="1" id="KW-0999">Mitochondrion inner membrane</keyword>
<evidence type="ECO:0000256" key="1">
    <source>
        <dbReference type="RuleBase" id="RU363021"/>
    </source>
</evidence>
<dbReference type="eggNOG" id="ENOG502S70K">
    <property type="taxonomic scope" value="Eukaryota"/>
</dbReference>
<organism evidence="3 4">
    <name type="scientific">Paracoccidioides lutzii (strain ATCC MYA-826 / Pb01)</name>
    <name type="common">Paracoccidioides brasiliensis</name>
    <dbReference type="NCBI Taxonomy" id="502779"/>
    <lineage>
        <taxon>Eukaryota</taxon>
        <taxon>Fungi</taxon>
        <taxon>Dikarya</taxon>
        <taxon>Ascomycota</taxon>
        <taxon>Pezizomycotina</taxon>
        <taxon>Eurotiomycetes</taxon>
        <taxon>Eurotiomycetidae</taxon>
        <taxon>Onygenales</taxon>
        <taxon>Ajellomycetaceae</taxon>
        <taxon>Paracoccidioides</taxon>
    </lineage>
</organism>
<comment type="subcellular location">
    <subcellularLocation>
        <location evidence="1">Mitochondrion inner membrane</location>
    </subcellularLocation>
</comment>
<feature type="region of interest" description="Disordered" evidence="2">
    <location>
        <begin position="1"/>
        <end position="41"/>
    </location>
</feature>
<evidence type="ECO:0000313" key="3">
    <source>
        <dbReference type="EMBL" id="EEH38190.1"/>
    </source>
</evidence>
<evidence type="ECO:0000313" key="4">
    <source>
        <dbReference type="Proteomes" id="UP000002059"/>
    </source>
</evidence>
<dbReference type="PANTHER" id="PTHR28268:SF1">
    <property type="entry name" value="MICOS SUBUNIT MIC26"/>
    <property type="match status" value="1"/>
</dbReference>
<dbReference type="AlphaFoldDB" id="C1GRG6"/>
<dbReference type="PANTHER" id="PTHR28268">
    <property type="entry name" value="MICOS SUBUNIT MIC26"/>
    <property type="match status" value="1"/>
</dbReference>
<dbReference type="EMBL" id="KN293993">
    <property type="protein sequence ID" value="EEH38190.1"/>
    <property type="molecule type" value="Genomic_DNA"/>
</dbReference>
<dbReference type="KEGG" id="pbl:PAAG_01111"/>
<comment type="subunit">
    <text evidence="1">Component of the mitochondrial contact site and cristae organizing system (MICOS) complex.</text>
</comment>
<dbReference type="Proteomes" id="UP000002059">
    <property type="component" value="Partially assembled WGS sequence"/>
</dbReference>
<accession>C1GRG6</accession>
<keyword evidence="1" id="KW-0496">Mitochondrion</keyword>
<dbReference type="GO" id="GO:0044284">
    <property type="term" value="C:mitochondrial crista junction"/>
    <property type="evidence" value="ECO:0007669"/>
    <property type="project" value="TreeGrafter"/>
</dbReference>
<dbReference type="GO" id="GO:0061617">
    <property type="term" value="C:MICOS complex"/>
    <property type="evidence" value="ECO:0007669"/>
    <property type="project" value="UniProtKB-UniRule"/>
</dbReference>
<proteinExistence type="predicted"/>
<feature type="transmembrane region" description="Helical" evidence="1">
    <location>
        <begin position="135"/>
        <end position="154"/>
    </location>
</feature>
<evidence type="ECO:0000256" key="2">
    <source>
        <dbReference type="SAM" id="MobiDB-lite"/>
    </source>
</evidence>
<dbReference type="InterPro" id="IPR033181">
    <property type="entry name" value="Mic26_fungi"/>
</dbReference>
<dbReference type="OrthoDB" id="2399148at2759"/>
<keyword evidence="1" id="KW-0812">Transmembrane</keyword>
<reference evidence="3 4" key="1">
    <citation type="journal article" date="2011" name="PLoS Genet.">
        <title>Comparative genomic analysis of human fungal pathogens causing paracoccidioidomycosis.</title>
        <authorList>
            <person name="Desjardins C.A."/>
            <person name="Champion M.D."/>
            <person name="Holder J.W."/>
            <person name="Muszewska A."/>
            <person name="Goldberg J."/>
            <person name="Bailao A.M."/>
            <person name="Brigido M.M."/>
            <person name="Ferreira M.E."/>
            <person name="Garcia A.M."/>
            <person name="Grynberg M."/>
            <person name="Gujja S."/>
            <person name="Heiman D.I."/>
            <person name="Henn M.R."/>
            <person name="Kodira C.D."/>
            <person name="Leon-Narvaez H."/>
            <person name="Longo L.V."/>
            <person name="Ma L.J."/>
            <person name="Malavazi I."/>
            <person name="Matsuo A.L."/>
            <person name="Morais F.V."/>
            <person name="Pereira M."/>
            <person name="Rodriguez-Brito S."/>
            <person name="Sakthikumar S."/>
            <person name="Salem-Izacc S.M."/>
            <person name="Sykes S.M."/>
            <person name="Teixeira M.M."/>
            <person name="Vallejo M.C."/>
            <person name="Walter M.E."/>
            <person name="Yandava C."/>
            <person name="Young S."/>
            <person name="Zeng Q."/>
            <person name="Zucker J."/>
            <person name="Felipe M.S."/>
            <person name="Goldman G.H."/>
            <person name="Haas B.J."/>
            <person name="McEwen J.G."/>
            <person name="Nino-Vega G."/>
            <person name="Puccia R."/>
            <person name="San-Blas G."/>
            <person name="Soares C.M."/>
            <person name="Birren B.W."/>
            <person name="Cuomo C.A."/>
        </authorList>
    </citation>
    <scope>NUCLEOTIDE SEQUENCE [LARGE SCALE GENOMIC DNA]</scope>
    <source>
        <strain evidence="4">ATCC MYA-826 / Pb01</strain>
    </source>
</reference>
<protein>
    <recommendedName>
        <fullName evidence="1">MICOS complex subunit</fullName>
    </recommendedName>
</protein>
<dbReference type="InterPro" id="IPR019166">
    <property type="entry name" value="MIC26/MIC27"/>
</dbReference>
<dbReference type="VEuPathDB" id="FungiDB:PAAG_01111"/>
<dbReference type="Pfam" id="PF09769">
    <property type="entry name" value="ApoO"/>
    <property type="match status" value="1"/>
</dbReference>
<sequence>MSHRKPIYEDESPAVLAEKPQSGPQSQPQSQFQEKEPQQPFLSTKTLRRSFATSTGDLLAPQVRQARLFLYSHALVAENKFNNALSRALNTETRIANAIASLAPSRESGERLLPGSIYVLVASMAGSIVSRNRGIFLRTTTPLAVGIVAAWTLLPVTMQNVSNLVFEYEKKIPGVAEKHVQLRNAAEDSWRRAVAHSGYGRVWMERKIGQGRGRLEEWVRKGN</sequence>
<dbReference type="GO" id="GO:0042407">
    <property type="term" value="P:cristae formation"/>
    <property type="evidence" value="ECO:0007669"/>
    <property type="project" value="InterPro"/>
</dbReference>
<dbReference type="HOGENOM" id="CLU_072876_0_0_1"/>
<keyword evidence="1" id="KW-1133">Transmembrane helix</keyword>
<dbReference type="OMA" id="GVAHSGM"/>
<dbReference type="GeneID" id="9100545"/>
<keyword evidence="1" id="KW-0472">Membrane</keyword>
<feature type="compositionally biased region" description="Low complexity" evidence="2">
    <location>
        <begin position="18"/>
        <end position="32"/>
    </location>
</feature>
<dbReference type="RefSeq" id="XP_002797252.1">
    <property type="nucleotide sequence ID" value="XM_002797206.2"/>
</dbReference>
<dbReference type="STRING" id="502779.C1GRG6"/>
<name>C1GRG6_PARBA</name>
<gene>
    <name evidence="3" type="ORF">PAAG_01111</name>
</gene>
<comment type="function">
    <text evidence="1">Component of the MICOS complex, a large protein complex of the mitochondrial inner membrane that plays crucial roles in the maintenance of crista junctions, inner membrane architecture, and formation of contact sites to the outer membrane.</text>
</comment>